<accession>A0A2L1VEF2</accession>
<dbReference type="RefSeq" id="WP_104918695.1">
    <property type="nucleotide sequence ID" value="NZ_CP014019.1"/>
</dbReference>
<sequence>MGIKKPNVQKSGKIATPPENNIKDEECLVFSFRYTQNNHCLSKCEKHEKLDLLDSIFQRREMTWKEIIVADRHKLGSEKIERKSLKVTVPNSVPKDAKIWALRFCDLAPMVGYYENNIFYILWLDRAFKVYKH</sequence>
<dbReference type="Proteomes" id="UP000237921">
    <property type="component" value="Chromosome"/>
</dbReference>
<reference evidence="2" key="1">
    <citation type="submission" date="2017-12" db="EMBL/GenBank/DDBJ databases">
        <title>FDA dAtabase for Regulatory Grade micrObial Sequences (FDA-ARGOS): Supporting development and validation of Infectious Disease Dx tests.</title>
        <authorList>
            <person name="Hoffmann M."/>
            <person name="Allard M."/>
            <person name="Evans P."/>
            <person name="Brown E."/>
            <person name="Tallon L."/>
            <person name="Sadzewicz L."/>
            <person name="Sengamalay N."/>
            <person name="Ott S."/>
            <person name="Godinez A."/>
            <person name="Nagaraj S."/>
            <person name="Vavikolanu K."/>
            <person name="Aluvathingal J."/>
            <person name="Nadendla S."/>
            <person name="Sichtig H."/>
        </authorList>
    </citation>
    <scope>NUCLEOTIDE SEQUENCE [LARGE SCALE GENOMIC DNA]</scope>
    <source>
        <strain evidence="2">FDAARGOS_129</strain>
    </source>
</reference>
<gene>
    <name evidence="1" type="ORF">AL533_03795</name>
</gene>
<dbReference type="EMBL" id="CP014019">
    <property type="protein sequence ID" value="AVF43574.1"/>
    <property type="molecule type" value="Genomic_DNA"/>
</dbReference>
<protein>
    <submittedName>
        <fullName evidence="1">Uncharacterized protein</fullName>
    </submittedName>
</protein>
<proteinExistence type="predicted"/>
<dbReference type="AlphaFoldDB" id="A0A2L1VEF2"/>
<name>A0A2L1VEF2_ACINO</name>
<organism evidence="1 2">
    <name type="scientific">Acinetobacter nosocomialis</name>
    <dbReference type="NCBI Taxonomy" id="106654"/>
    <lineage>
        <taxon>Bacteria</taxon>
        <taxon>Pseudomonadati</taxon>
        <taxon>Pseudomonadota</taxon>
        <taxon>Gammaproteobacteria</taxon>
        <taxon>Moraxellales</taxon>
        <taxon>Moraxellaceae</taxon>
        <taxon>Acinetobacter</taxon>
        <taxon>Acinetobacter calcoaceticus/baumannii complex</taxon>
    </lineage>
</organism>
<evidence type="ECO:0000313" key="1">
    <source>
        <dbReference type="EMBL" id="AVF43574.1"/>
    </source>
</evidence>
<evidence type="ECO:0000313" key="2">
    <source>
        <dbReference type="Proteomes" id="UP000237921"/>
    </source>
</evidence>